<proteinExistence type="inferred from homology"/>
<reference evidence="4" key="1">
    <citation type="submission" date="2023-06" db="EMBL/GenBank/DDBJ databases">
        <title>Egi l300058.</title>
        <authorList>
            <person name="Gao L."/>
            <person name="Fang B.-Z."/>
            <person name="Li W.-J."/>
        </authorList>
    </citation>
    <scope>NUCLEOTIDE SEQUENCE</scope>
    <source>
        <strain evidence="4">EGI L300058</strain>
    </source>
</reference>
<dbReference type="Pfam" id="PF02595">
    <property type="entry name" value="Gly_kinase"/>
    <property type="match status" value="1"/>
</dbReference>
<dbReference type="InterPro" id="IPR018193">
    <property type="entry name" value="Glyc_kinase_flavodox-like_fold"/>
</dbReference>
<comment type="caution">
    <text evidence="4">The sequence shown here is derived from an EMBL/GenBank/DDBJ whole genome shotgun (WGS) entry which is preliminary data.</text>
</comment>
<organism evidence="4 5">
    <name type="scientific">Demequina muriae</name>
    <dbReference type="NCBI Taxonomy" id="3051664"/>
    <lineage>
        <taxon>Bacteria</taxon>
        <taxon>Bacillati</taxon>
        <taxon>Actinomycetota</taxon>
        <taxon>Actinomycetes</taxon>
        <taxon>Micrococcales</taxon>
        <taxon>Demequinaceae</taxon>
        <taxon>Demequina</taxon>
    </lineage>
</organism>
<dbReference type="InterPro" id="IPR018197">
    <property type="entry name" value="Glycerate_kinase_RE-like"/>
</dbReference>
<comment type="similarity">
    <text evidence="1">Belongs to the glycerate kinase type-1 family.</text>
</comment>
<dbReference type="Proteomes" id="UP001172708">
    <property type="component" value="Unassembled WGS sequence"/>
</dbReference>
<dbReference type="InterPro" id="IPR036129">
    <property type="entry name" value="Glycerate_kinase_sf"/>
</dbReference>
<dbReference type="InterPro" id="IPR004381">
    <property type="entry name" value="Glycerate_kinase"/>
</dbReference>
<evidence type="ECO:0000256" key="2">
    <source>
        <dbReference type="ARBA" id="ARBA00022679"/>
    </source>
</evidence>
<dbReference type="GO" id="GO:0016301">
    <property type="term" value="F:kinase activity"/>
    <property type="evidence" value="ECO:0007669"/>
    <property type="project" value="UniProtKB-KW"/>
</dbReference>
<sequence length="331" mass="32957">MQIVVLTESWPTDGDAPMPAPQTADAVAAAWGASAPHASVQCFAIGDGGVRSGDSLAGRRVQVGGAEAIGAGRSVVLAPTGGEKRWEPHALATALLGLAAEHAGSQPARTVIVPVGDASPAGDATDLWLGGIAQMRAGVASLDVVVAVASQRPLLGFHGMSAALRDGREVDEAISLAAQAQEDRWAAIARDADAIASVPSLLGSSRLSDLPGTGAAGGLAYALGAIGARIVPGAPLMATLTGADEAAATADLVVAVVPGLEPRSLDDGAVPAAASLAARRGLPAIVIAPESRIGRRDLMNAGLAAAHEGGRGVDGLTAAVRRVAQTWTPRR</sequence>
<evidence type="ECO:0000256" key="3">
    <source>
        <dbReference type="ARBA" id="ARBA00022777"/>
    </source>
</evidence>
<name>A0ABT8GJD7_9MICO</name>
<accession>A0ABT8GJD7</accession>
<dbReference type="EMBL" id="JAUHQA010000001">
    <property type="protein sequence ID" value="MDN4481547.1"/>
    <property type="molecule type" value="Genomic_DNA"/>
</dbReference>
<keyword evidence="2" id="KW-0808">Transferase</keyword>
<evidence type="ECO:0000256" key="1">
    <source>
        <dbReference type="ARBA" id="ARBA00006284"/>
    </source>
</evidence>
<dbReference type="PANTHER" id="PTHR21599:SF0">
    <property type="entry name" value="GLYCERATE KINASE"/>
    <property type="match status" value="1"/>
</dbReference>
<keyword evidence="3 4" id="KW-0418">Kinase</keyword>
<protein>
    <submittedName>
        <fullName evidence="4">Glycerate kinase</fullName>
    </submittedName>
</protein>
<dbReference type="PANTHER" id="PTHR21599">
    <property type="entry name" value="GLYCERATE KINASE"/>
    <property type="match status" value="1"/>
</dbReference>
<gene>
    <name evidence="4" type="ORF">QQX02_11495</name>
</gene>
<dbReference type="SUPFAM" id="SSF110738">
    <property type="entry name" value="Glycerate kinase I"/>
    <property type="match status" value="1"/>
</dbReference>
<evidence type="ECO:0000313" key="4">
    <source>
        <dbReference type="EMBL" id="MDN4481547.1"/>
    </source>
</evidence>
<dbReference type="RefSeq" id="WP_301143226.1">
    <property type="nucleotide sequence ID" value="NZ_JAUHQA010000001.1"/>
</dbReference>
<dbReference type="Gene3D" id="3.90.1510.10">
    <property type="entry name" value="Glycerate kinase, domain 2"/>
    <property type="match status" value="1"/>
</dbReference>
<keyword evidence="5" id="KW-1185">Reference proteome</keyword>
<dbReference type="Gene3D" id="3.40.50.10350">
    <property type="entry name" value="Glycerate kinase, domain 1"/>
    <property type="match status" value="1"/>
</dbReference>
<evidence type="ECO:0000313" key="5">
    <source>
        <dbReference type="Proteomes" id="UP001172708"/>
    </source>
</evidence>